<proteinExistence type="predicted"/>
<gene>
    <name evidence="1" type="ORF">E2C01_013049</name>
</gene>
<protein>
    <submittedName>
        <fullName evidence="1">Uncharacterized protein</fullName>
    </submittedName>
</protein>
<keyword evidence="2" id="KW-1185">Reference proteome</keyword>
<accession>A0A5B7DG24</accession>
<evidence type="ECO:0000313" key="2">
    <source>
        <dbReference type="Proteomes" id="UP000324222"/>
    </source>
</evidence>
<dbReference type="EMBL" id="VSRR010000836">
    <property type="protein sequence ID" value="MPC20117.1"/>
    <property type="molecule type" value="Genomic_DNA"/>
</dbReference>
<sequence>MAPICTNTSHQVTQSAFSSHALCDAEGRQRQATTAITVPSSARATPITSSAAPPHVLLVSSEKWSASRVIHISKNNAESSRDKTSARRVTFFTERRILSATKDQTPTWATDGSEASRHAQTAPGSFITTQYGVTIQILQ</sequence>
<name>A0A5B7DG24_PORTR</name>
<reference evidence="1 2" key="1">
    <citation type="submission" date="2019-05" db="EMBL/GenBank/DDBJ databases">
        <title>Another draft genome of Portunus trituberculatus and its Hox gene families provides insights of decapod evolution.</title>
        <authorList>
            <person name="Jeong J.-H."/>
            <person name="Song I."/>
            <person name="Kim S."/>
            <person name="Choi T."/>
            <person name="Kim D."/>
            <person name="Ryu S."/>
            <person name="Kim W."/>
        </authorList>
    </citation>
    <scope>NUCLEOTIDE SEQUENCE [LARGE SCALE GENOMIC DNA]</scope>
    <source>
        <tissue evidence="1">Muscle</tissue>
    </source>
</reference>
<evidence type="ECO:0000313" key="1">
    <source>
        <dbReference type="EMBL" id="MPC20117.1"/>
    </source>
</evidence>
<comment type="caution">
    <text evidence="1">The sequence shown here is derived from an EMBL/GenBank/DDBJ whole genome shotgun (WGS) entry which is preliminary data.</text>
</comment>
<dbReference type="Proteomes" id="UP000324222">
    <property type="component" value="Unassembled WGS sequence"/>
</dbReference>
<organism evidence="1 2">
    <name type="scientific">Portunus trituberculatus</name>
    <name type="common">Swimming crab</name>
    <name type="synonym">Neptunus trituberculatus</name>
    <dbReference type="NCBI Taxonomy" id="210409"/>
    <lineage>
        <taxon>Eukaryota</taxon>
        <taxon>Metazoa</taxon>
        <taxon>Ecdysozoa</taxon>
        <taxon>Arthropoda</taxon>
        <taxon>Crustacea</taxon>
        <taxon>Multicrustacea</taxon>
        <taxon>Malacostraca</taxon>
        <taxon>Eumalacostraca</taxon>
        <taxon>Eucarida</taxon>
        <taxon>Decapoda</taxon>
        <taxon>Pleocyemata</taxon>
        <taxon>Brachyura</taxon>
        <taxon>Eubrachyura</taxon>
        <taxon>Portunoidea</taxon>
        <taxon>Portunidae</taxon>
        <taxon>Portuninae</taxon>
        <taxon>Portunus</taxon>
    </lineage>
</organism>
<dbReference type="AlphaFoldDB" id="A0A5B7DG24"/>